<evidence type="ECO:0000256" key="1">
    <source>
        <dbReference type="ARBA" id="ARBA00004141"/>
    </source>
</evidence>
<comment type="caution">
    <text evidence="7">The sequence shown here is derived from an EMBL/GenBank/DDBJ whole genome shotgun (WGS) entry which is preliminary data.</text>
</comment>
<dbReference type="AlphaFoldDB" id="A0A5D0MPS0"/>
<accession>A0A5D0MPS0</accession>
<dbReference type="Pfam" id="PF03741">
    <property type="entry name" value="TerC"/>
    <property type="match status" value="1"/>
</dbReference>
<dbReference type="InterPro" id="IPR005496">
    <property type="entry name" value="Integral_membrane_TerC"/>
</dbReference>
<proteinExistence type="inferred from homology"/>
<gene>
    <name evidence="7" type="ORF">FXF49_10295</name>
</gene>
<dbReference type="GO" id="GO:0016020">
    <property type="term" value="C:membrane"/>
    <property type="evidence" value="ECO:0007669"/>
    <property type="project" value="UniProtKB-SubCell"/>
</dbReference>
<feature type="transmembrane region" description="Helical" evidence="6">
    <location>
        <begin position="212"/>
        <end position="230"/>
    </location>
</feature>
<feature type="transmembrane region" description="Helical" evidence="6">
    <location>
        <begin position="75"/>
        <end position="99"/>
    </location>
</feature>
<sequence length="239" mass="26239">MDILLDPNIWASLLTLTVLELVLGVDNVVVISIFSSKLPVHEQKKARKLGITIALLTRILMLLSLFALSKITQPLFFLFGNTFSAREIVLLGGGLFLLFKGTKEIHALVEENTEVKEEKVLATMGKVVAQIVLMDLVFSLDSVITAIGISDNIIIMIIAISIAMVLMLVAAESIAGFIEKHLSIKMLALSFLLLVGVSLVAEGFHFEIPKGYLYFGMGFSGFVEIMSLIAKKKKKEYAH</sequence>
<dbReference type="RefSeq" id="WP_303701806.1">
    <property type="nucleotide sequence ID" value="NZ_VSIV01000289.1"/>
</dbReference>
<evidence type="ECO:0000313" key="8">
    <source>
        <dbReference type="Proteomes" id="UP000323337"/>
    </source>
</evidence>
<keyword evidence="5 6" id="KW-0472">Membrane</keyword>
<feature type="transmembrane region" description="Helical" evidence="6">
    <location>
        <begin position="12"/>
        <end position="34"/>
    </location>
</feature>
<evidence type="ECO:0000256" key="3">
    <source>
        <dbReference type="ARBA" id="ARBA00022692"/>
    </source>
</evidence>
<dbReference type="PANTHER" id="PTHR30238:SF4">
    <property type="entry name" value="SLL1022 PROTEIN"/>
    <property type="match status" value="1"/>
</dbReference>
<name>A0A5D0MPS0_FLESI</name>
<dbReference type="EMBL" id="VSIV01000289">
    <property type="protein sequence ID" value="TYB32679.1"/>
    <property type="molecule type" value="Genomic_DNA"/>
</dbReference>
<organism evidence="7 8">
    <name type="scientific">Flexistipes sinusarabici</name>
    <dbReference type="NCBI Taxonomy" id="2352"/>
    <lineage>
        <taxon>Bacteria</taxon>
        <taxon>Pseudomonadati</taxon>
        <taxon>Deferribacterota</taxon>
        <taxon>Deferribacteres</taxon>
        <taxon>Deferribacterales</taxon>
        <taxon>Flexistipitaceae</taxon>
        <taxon>Flexistipes</taxon>
    </lineage>
</organism>
<keyword evidence="4 6" id="KW-1133">Transmembrane helix</keyword>
<keyword evidence="3 6" id="KW-0812">Transmembrane</keyword>
<evidence type="ECO:0000256" key="2">
    <source>
        <dbReference type="ARBA" id="ARBA00007511"/>
    </source>
</evidence>
<protein>
    <submittedName>
        <fullName evidence="7">TerC family protein</fullName>
    </submittedName>
</protein>
<dbReference type="Proteomes" id="UP000323337">
    <property type="component" value="Unassembled WGS sequence"/>
</dbReference>
<evidence type="ECO:0000256" key="6">
    <source>
        <dbReference type="SAM" id="Phobius"/>
    </source>
</evidence>
<evidence type="ECO:0000256" key="5">
    <source>
        <dbReference type="ARBA" id="ARBA00023136"/>
    </source>
</evidence>
<feature type="transmembrane region" description="Helical" evidence="6">
    <location>
        <begin position="153"/>
        <end position="175"/>
    </location>
</feature>
<comment type="similarity">
    <text evidence="2">Belongs to the TerC family.</text>
</comment>
<evidence type="ECO:0000313" key="7">
    <source>
        <dbReference type="EMBL" id="TYB32679.1"/>
    </source>
</evidence>
<feature type="transmembrane region" description="Helical" evidence="6">
    <location>
        <begin position="46"/>
        <end position="69"/>
    </location>
</feature>
<reference evidence="7 8" key="1">
    <citation type="submission" date="2019-08" db="EMBL/GenBank/DDBJ databases">
        <title>Genomic characterization of a novel candidate phylum (ARYD3) from a high temperature, high salinity tertiary oil reservoir in north central Oklahoma, USA.</title>
        <authorList>
            <person name="Youssef N.H."/>
            <person name="Yadav A."/>
            <person name="Elshahed M.S."/>
        </authorList>
    </citation>
    <scope>NUCLEOTIDE SEQUENCE [LARGE SCALE GENOMIC DNA]</scope>
    <source>
        <strain evidence="7">ARYD1</strain>
    </source>
</reference>
<feature type="transmembrane region" description="Helical" evidence="6">
    <location>
        <begin position="187"/>
        <end position="206"/>
    </location>
</feature>
<comment type="subcellular location">
    <subcellularLocation>
        <location evidence="1">Membrane</location>
        <topology evidence="1">Multi-pass membrane protein</topology>
    </subcellularLocation>
</comment>
<evidence type="ECO:0000256" key="4">
    <source>
        <dbReference type="ARBA" id="ARBA00022989"/>
    </source>
</evidence>
<dbReference type="PANTHER" id="PTHR30238">
    <property type="entry name" value="MEMBRANE BOUND PREDICTED REDOX MODULATOR"/>
    <property type="match status" value="1"/>
</dbReference>